<dbReference type="PROSITE" id="PS50035">
    <property type="entry name" value="PLD"/>
    <property type="match status" value="1"/>
</dbReference>
<dbReference type="SMART" id="SM00155">
    <property type="entry name" value="PLDc"/>
    <property type="match status" value="2"/>
</dbReference>
<evidence type="ECO:0000256" key="4">
    <source>
        <dbReference type="ARBA" id="ARBA00022801"/>
    </source>
</evidence>
<dbReference type="Proteomes" id="UP000321046">
    <property type="component" value="Unassembled WGS sequence"/>
</dbReference>
<keyword evidence="4" id="KW-0378">Hydrolase</keyword>
<feature type="domain" description="LTD" evidence="8">
    <location>
        <begin position="428"/>
        <end position="593"/>
    </location>
</feature>
<evidence type="ECO:0000256" key="1">
    <source>
        <dbReference type="ARBA" id="ARBA00000798"/>
    </source>
</evidence>
<dbReference type="Gene3D" id="2.60.40.1260">
    <property type="entry name" value="Lamin Tail domain"/>
    <property type="match status" value="1"/>
</dbReference>
<evidence type="ECO:0000256" key="6">
    <source>
        <dbReference type="ARBA" id="ARBA00023098"/>
    </source>
</evidence>
<evidence type="ECO:0000313" key="10">
    <source>
        <dbReference type="Proteomes" id="UP000321046"/>
    </source>
</evidence>
<evidence type="ECO:0000256" key="3">
    <source>
        <dbReference type="ARBA" id="ARBA00012027"/>
    </source>
</evidence>
<dbReference type="InterPro" id="IPR051406">
    <property type="entry name" value="PLD_domain"/>
</dbReference>
<evidence type="ECO:0000259" key="7">
    <source>
        <dbReference type="PROSITE" id="PS50035"/>
    </source>
</evidence>
<dbReference type="EMBL" id="VOSL01000060">
    <property type="protein sequence ID" value="TXD33597.1"/>
    <property type="molecule type" value="Genomic_DNA"/>
</dbReference>
<dbReference type="PANTHER" id="PTHR43856">
    <property type="entry name" value="CARDIOLIPIN HYDROLASE"/>
    <property type="match status" value="1"/>
</dbReference>
<protein>
    <recommendedName>
        <fullName evidence="3">phospholipase D</fullName>
        <ecNumber evidence="3">3.1.4.4</ecNumber>
    </recommendedName>
</protein>
<dbReference type="PANTHER" id="PTHR43856:SF1">
    <property type="entry name" value="MITOCHONDRIAL CARDIOLIPIN HYDROLASE"/>
    <property type="match status" value="1"/>
</dbReference>
<dbReference type="SUPFAM" id="SSF74853">
    <property type="entry name" value="Lamin A/C globular tail domain"/>
    <property type="match status" value="1"/>
</dbReference>
<dbReference type="GO" id="GO:0006793">
    <property type="term" value="P:phosphorus metabolic process"/>
    <property type="evidence" value="ECO:0007669"/>
    <property type="project" value="UniProtKB-ARBA"/>
</dbReference>
<dbReference type="OrthoDB" id="9765044at2"/>
<reference evidence="9 10" key="1">
    <citation type="submission" date="2019-08" db="EMBL/GenBank/DDBJ databases">
        <title>Bradymonadales sp. TMQ2.</title>
        <authorList>
            <person name="Liang Q."/>
        </authorList>
    </citation>
    <scope>NUCLEOTIDE SEQUENCE [LARGE SCALE GENOMIC DNA]</scope>
    <source>
        <strain evidence="9 10">TMQ2</strain>
    </source>
</reference>
<dbReference type="PROSITE" id="PS51841">
    <property type="entry name" value="LTD"/>
    <property type="match status" value="1"/>
</dbReference>
<evidence type="ECO:0000313" key="9">
    <source>
        <dbReference type="EMBL" id="TXD33597.1"/>
    </source>
</evidence>
<accession>A0A5C6X8T0</accession>
<dbReference type="Pfam" id="PF13091">
    <property type="entry name" value="PLDc_2"/>
    <property type="match status" value="2"/>
</dbReference>
<dbReference type="InterPro" id="IPR025202">
    <property type="entry name" value="PLD-like_dom"/>
</dbReference>
<dbReference type="InterPro" id="IPR036415">
    <property type="entry name" value="Lamin_tail_dom_sf"/>
</dbReference>
<keyword evidence="5" id="KW-0442">Lipid degradation</keyword>
<dbReference type="SUPFAM" id="SSF56024">
    <property type="entry name" value="Phospholipase D/nuclease"/>
    <property type="match status" value="2"/>
</dbReference>
<dbReference type="GO" id="GO:0016891">
    <property type="term" value="F:RNA endonuclease activity producing 5'-phosphomonoesters, hydrolytic mechanism"/>
    <property type="evidence" value="ECO:0007669"/>
    <property type="project" value="TreeGrafter"/>
</dbReference>
<name>A0A5C6X8T0_9DELT</name>
<sequence>MREMTMTNQQITALERMMTTSPVHLLTRGLLLLAVVLSSAACGLDDPGDLETLETPRVEVFFNSPGFKRGTEFNRKPSEFITERIDAARVSVDAAVYGFNKQNIVDALVRAHYRGVRVRLVADAGEYSRGSYGYDIMEQHKVPIQTGNQFHIMHDKFFVIDDRFVFVGTGNISNSEFTYNNNNWLWIDNDEHADLYTAEFEQMFAGRFSAAKHPTTLPNRFQIGDTEVEVYFSPQDDAMGKILEELKNVDTSIYFTIFAFTKDQVASEFIARQREFEAFNEAEGTSDLPPLERPKGVVGVLDRSQLHGNGQYHQGYRLAANGIPMRLDGNENSGLPGDYQAGGGRLHAKTMILDAGTPNARVISGSFNWSSAATISNDEILIILRGERITNQYLEEFYNIWDNGKDISSAMCLLMKDNEELTCDDEVEQGDVVISEVHFDGWNGERDPSDHNCSGGNDLDCRRRVTNDQFVELYNTTDKPINLSMWTLSNGQDVIMGFTPGSVIDPGEYFLVLDHNTVPLSERDPQRGEHAFTNPDFVLNTANDPRFRRLNLKNGSMQLELRNTRQVVVDRAGDGSPAYFGGREGDTNYSMERIIAADGNVGDGDVRSSWKQCAASEGGENVNEAFRSFIIATPGEPNSP</sequence>
<dbReference type="InterPro" id="IPR001322">
    <property type="entry name" value="Lamin_tail_dom"/>
</dbReference>
<evidence type="ECO:0000256" key="2">
    <source>
        <dbReference type="ARBA" id="ARBA00008664"/>
    </source>
</evidence>
<dbReference type="GO" id="GO:0004630">
    <property type="term" value="F:phospholipase D activity"/>
    <property type="evidence" value="ECO:0007669"/>
    <property type="project" value="UniProtKB-EC"/>
</dbReference>
<comment type="similarity">
    <text evidence="2">Belongs to the phospholipase D family.</text>
</comment>
<proteinExistence type="inferred from homology"/>
<evidence type="ECO:0000259" key="8">
    <source>
        <dbReference type="PROSITE" id="PS51841"/>
    </source>
</evidence>
<keyword evidence="6" id="KW-0443">Lipid metabolism</keyword>
<comment type="caution">
    <text evidence="9">The sequence shown here is derived from an EMBL/GenBank/DDBJ whole genome shotgun (WGS) entry which is preliminary data.</text>
</comment>
<comment type="catalytic activity">
    <reaction evidence="1">
        <text>a 1,2-diacyl-sn-glycero-3-phosphocholine + H2O = a 1,2-diacyl-sn-glycero-3-phosphate + choline + H(+)</text>
        <dbReference type="Rhea" id="RHEA:14445"/>
        <dbReference type="ChEBI" id="CHEBI:15354"/>
        <dbReference type="ChEBI" id="CHEBI:15377"/>
        <dbReference type="ChEBI" id="CHEBI:15378"/>
        <dbReference type="ChEBI" id="CHEBI:57643"/>
        <dbReference type="ChEBI" id="CHEBI:58608"/>
        <dbReference type="EC" id="3.1.4.4"/>
    </reaction>
</comment>
<dbReference type="InterPro" id="IPR001736">
    <property type="entry name" value="PLipase_D/transphosphatidylase"/>
</dbReference>
<feature type="domain" description="PLD phosphodiesterase" evidence="7">
    <location>
        <begin position="149"/>
        <end position="176"/>
    </location>
</feature>
<dbReference type="Gene3D" id="3.30.870.10">
    <property type="entry name" value="Endonuclease Chain A"/>
    <property type="match status" value="2"/>
</dbReference>
<dbReference type="AlphaFoldDB" id="A0A5C6X8T0"/>
<dbReference type="Pfam" id="PF00932">
    <property type="entry name" value="LTD"/>
    <property type="match status" value="1"/>
</dbReference>
<dbReference type="EC" id="3.1.4.4" evidence="3"/>
<dbReference type="GO" id="GO:0016042">
    <property type="term" value="P:lipid catabolic process"/>
    <property type="evidence" value="ECO:0007669"/>
    <property type="project" value="UniProtKB-KW"/>
</dbReference>
<gene>
    <name evidence="9" type="ORF">FRC96_15555</name>
</gene>
<organism evidence="9 10">
    <name type="scientific">Lujinxingia vulgaris</name>
    <dbReference type="NCBI Taxonomy" id="2600176"/>
    <lineage>
        <taxon>Bacteria</taxon>
        <taxon>Deltaproteobacteria</taxon>
        <taxon>Bradymonadales</taxon>
        <taxon>Lujinxingiaceae</taxon>
        <taxon>Lujinxingia</taxon>
    </lineage>
</organism>
<evidence type="ECO:0000256" key="5">
    <source>
        <dbReference type="ARBA" id="ARBA00022963"/>
    </source>
</evidence>